<dbReference type="Proteomes" id="UP000652761">
    <property type="component" value="Unassembled WGS sequence"/>
</dbReference>
<organism evidence="1 2">
    <name type="scientific">Colocasia esculenta</name>
    <name type="common">Wild taro</name>
    <name type="synonym">Arum esculentum</name>
    <dbReference type="NCBI Taxonomy" id="4460"/>
    <lineage>
        <taxon>Eukaryota</taxon>
        <taxon>Viridiplantae</taxon>
        <taxon>Streptophyta</taxon>
        <taxon>Embryophyta</taxon>
        <taxon>Tracheophyta</taxon>
        <taxon>Spermatophyta</taxon>
        <taxon>Magnoliopsida</taxon>
        <taxon>Liliopsida</taxon>
        <taxon>Araceae</taxon>
        <taxon>Aroideae</taxon>
        <taxon>Colocasieae</taxon>
        <taxon>Colocasia</taxon>
    </lineage>
</organism>
<name>A0A843WWD1_COLES</name>
<gene>
    <name evidence="1" type="ORF">Taro_047522</name>
</gene>
<accession>A0A843WWD1</accession>
<evidence type="ECO:0000313" key="1">
    <source>
        <dbReference type="EMBL" id="MQM14589.1"/>
    </source>
</evidence>
<proteinExistence type="predicted"/>
<protein>
    <submittedName>
        <fullName evidence="1">Uncharacterized protein</fullName>
    </submittedName>
</protein>
<sequence>MKTITQHKMYPGLDLLSTGVLRPVPEQQLRILLTRVQSPYGHYNTQLSWWKQDFLWHLKGGKVYLDSFSVGVTKCIYGLLKLAELDLRESMDISIVVEELEMPGHLDLLLNEWGPTILVMNLEPF</sequence>
<dbReference type="EMBL" id="NMUH01006153">
    <property type="protein sequence ID" value="MQM14589.1"/>
    <property type="molecule type" value="Genomic_DNA"/>
</dbReference>
<reference evidence="1" key="1">
    <citation type="submission" date="2017-07" db="EMBL/GenBank/DDBJ databases">
        <title>Taro Niue Genome Assembly and Annotation.</title>
        <authorList>
            <person name="Atibalentja N."/>
            <person name="Keating K."/>
            <person name="Fields C.J."/>
        </authorList>
    </citation>
    <scope>NUCLEOTIDE SEQUENCE</scope>
    <source>
        <strain evidence="1">Niue_2</strain>
        <tissue evidence="1">Leaf</tissue>
    </source>
</reference>
<dbReference type="AlphaFoldDB" id="A0A843WWD1"/>
<evidence type="ECO:0000313" key="2">
    <source>
        <dbReference type="Proteomes" id="UP000652761"/>
    </source>
</evidence>
<keyword evidence="2" id="KW-1185">Reference proteome</keyword>
<comment type="caution">
    <text evidence="1">The sequence shown here is derived from an EMBL/GenBank/DDBJ whole genome shotgun (WGS) entry which is preliminary data.</text>
</comment>